<feature type="domain" description="Peptidase M28" evidence="7">
    <location>
        <begin position="96"/>
        <end position="184"/>
    </location>
</feature>
<dbReference type="InterPro" id="IPR036264">
    <property type="entry name" value="Bact_exopeptidase_dim_dom"/>
</dbReference>
<comment type="similarity">
    <text evidence="6">Belongs to the peptidase M28 family.</text>
</comment>
<dbReference type="Pfam" id="PF04389">
    <property type="entry name" value="Peptidase_M28"/>
    <property type="match status" value="1"/>
</dbReference>
<dbReference type="InterPro" id="IPR050072">
    <property type="entry name" value="Peptidase_M20A"/>
</dbReference>
<dbReference type="Gene3D" id="3.40.630.10">
    <property type="entry name" value="Zn peptidases"/>
    <property type="match status" value="1"/>
</dbReference>
<dbReference type="InterPro" id="IPR001261">
    <property type="entry name" value="ArgE/DapE_CS"/>
</dbReference>
<evidence type="ECO:0000256" key="3">
    <source>
        <dbReference type="ARBA" id="ARBA00022723"/>
    </source>
</evidence>
<evidence type="ECO:0000259" key="8">
    <source>
        <dbReference type="Pfam" id="PF07687"/>
    </source>
</evidence>
<dbReference type="SUPFAM" id="SSF55031">
    <property type="entry name" value="Bacterial exopeptidase dimerisation domain"/>
    <property type="match status" value="1"/>
</dbReference>
<gene>
    <name evidence="9" type="ORF">TRICI_002551</name>
</gene>
<evidence type="ECO:0000256" key="2">
    <source>
        <dbReference type="ARBA" id="ARBA00006247"/>
    </source>
</evidence>
<dbReference type="Proteomes" id="UP000761534">
    <property type="component" value="Unassembled WGS sequence"/>
</dbReference>
<evidence type="ECO:0000313" key="10">
    <source>
        <dbReference type="Proteomes" id="UP000761534"/>
    </source>
</evidence>
<protein>
    <recommendedName>
        <fullName evidence="6">Peptide hydrolase</fullName>
        <ecNumber evidence="6">3.4.-.-</ecNumber>
    </recommendedName>
</protein>
<dbReference type="VEuPathDB" id="FungiDB:TRICI_002551"/>
<dbReference type="GO" id="GO:0016787">
    <property type="term" value="F:hydrolase activity"/>
    <property type="evidence" value="ECO:0007669"/>
    <property type="project" value="UniProtKB-KW"/>
</dbReference>
<dbReference type="Pfam" id="PF07687">
    <property type="entry name" value="M20_dimer"/>
    <property type="match status" value="1"/>
</dbReference>
<dbReference type="PANTHER" id="PTHR43808:SF8">
    <property type="entry name" value="PEPTIDASE M20 DIMERISATION DOMAIN-CONTAINING PROTEIN"/>
    <property type="match status" value="1"/>
</dbReference>
<feature type="signal peptide" evidence="6">
    <location>
        <begin position="1"/>
        <end position="16"/>
    </location>
</feature>
<dbReference type="EMBL" id="SWFS01000178">
    <property type="protein sequence ID" value="KAA8915304.1"/>
    <property type="molecule type" value="Genomic_DNA"/>
</dbReference>
<dbReference type="InterPro" id="IPR011650">
    <property type="entry name" value="Peptidase_M20_dimer"/>
</dbReference>
<comment type="caution">
    <text evidence="9">The sequence shown here is derived from an EMBL/GenBank/DDBJ whole genome shotgun (WGS) entry which is preliminary data.</text>
</comment>
<dbReference type="InterPro" id="IPR007484">
    <property type="entry name" value="Peptidase_M28"/>
</dbReference>
<evidence type="ECO:0000256" key="1">
    <source>
        <dbReference type="ARBA" id="ARBA00001947"/>
    </source>
</evidence>
<keyword evidence="4 6" id="KW-0378">Hydrolase</keyword>
<dbReference type="Gene3D" id="3.30.70.360">
    <property type="match status" value="1"/>
</dbReference>
<sequence length="382" mass="42186">MKLSTILALGVSCVAATPLNFVEQIPLIGERIKVHDLEKNHASLFNLHRELVERPSVSGNEDDVATYLEAYLRNRNFTVETQVVDGNEARRDVYAYMGSKRDNKVLLTSHIDTVPPFFDYRIEGNKIYGRGSVDAKSCVSAMITAFQELREEGNIEEGDLAMLFVVDEEFHGRGMKNANKYIDTTWDAVIFGEPTELKLGVGHKGIAIASYEVEGKASHSGYPELGVSANEILVKALNDLMNTPLPESKLLGPSTLNLGQINGGVAPNVVPGFANTTVSIRIADGFDEVINILERFPDSYERMKRVGDLYAVPPQYLSYEVPGFESIILAYSTDIPNIDGDFTRHLYGPGSIHVAHGANEYVTFDDLVESVNGYKKLVLHNL</sequence>
<keyword evidence="10" id="KW-1185">Reference proteome</keyword>
<evidence type="ECO:0000256" key="6">
    <source>
        <dbReference type="RuleBase" id="RU361240"/>
    </source>
</evidence>
<dbReference type="SUPFAM" id="SSF53187">
    <property type="entry name" value="Zn-dependent exopeptidases"/>
    <property type="match status" value="1"/>
</dbReference>
<keyword evidence="6" id="KW-0732">Signal</keyword>
<keyword evidence="3 6" id="KW-0479">Metal-binding</keyword>
<dbReference type="CDD" id="cd05652">
    <property type="entry name" value="M20_ArgE_DapE-like_fungal"/>
    <property type="match status" value="1"/>
</dbReference>
<comment type="similarity">
    <text evidence="2">Belongs to the peptidase M20A family.</text>
</comment>
<feature type="chain" id="PRO_5045006618" description="Peptide hydrolase" evidence="6">
    <location>
        <begin position="17"/>
        <end position="382"/>
    </location>
</feature>
<evidence type="ECO:0000256" key="4">
    <source>
        <dbReference type="ARBA" id="ARBA00022801"/>
    </source>
</evidence>
<dbReference type="EC" id="3.4.-.-" evidence="6"/>
<dbReference type="AlphaFoldDB" id="A0A642V7N1"/>
<name>A0A642V7N1_9ASCO</name>
<keyword evidence="5 6" id="KW-0862">Zinc</keyword>
<proteinExistence type="inferred from homology"/>
<dbReference type="PROSITE" id="PS00758">
    <property type="entry name" value="ARGE_DAPE_CPG2_1"/>
    <property type="match status" value="1"/>
</dbReference>
<reference evidence="9" key="1">
    <citation type="journal article" date="2019" name="G3 (Bethesda)">
        <title>Genome Assemblies of Two Rare Opportunistic Yeast Pathogens: Diutina rugosa (syn. Candida rugosa) and Trichomonascus ciferrii (syn. Candida ciferrii).</title>
        <authorList>
            <person name="Mixao V."/>
            <person name="Saus E."/>
            <person name="Hansen A.P."/>
            <person name="Lass-Florl C."/>
            <person name="Gabaldon T."/>
        </authorList>
    </citation>
    <scope>NUCLEOTIDE SEQUENCE</scope>
    <source>
        <strain evidence="9">CBS 4856</strain>
    </source>
</reference>
<evidence type="ECO:0000313" key="9">
    <source>
        <dbReference type="EMBL" id="KAA8915304.1"/>
    </source>
</evidence>
<dbReference type="GO" id="GO:0046872">
    <property type="term" value="F:metal ion binding"/>
    <property type="evidence" value="ECO:0007669"/>
    <property type="project" value="UniProtKB-KW"/>
</dbReference>
<comment type="cofactor">
    <cofactor evidence="1">
        <name>Zn(2+)</name>
        <dbReference type="ChEBI" id="CHEBI:29105"/>
    </cofactor>
</comment>
<dbReference type="OrthoDB" id="3064516at2759"/>
<organism evidence="9 10">
    <name type="scientific">Trichomonascus ciferrii</name>
    <dbReference type="NCBI Taxonomy" id="44093"/>
    <lineage>
        <taxon>Eukaryota</taxon>
        <taxon>Fungi</taxon>
        <taxon>Dikarya</taxon>
        <taxon>Ascomycota</taxon>
        <taxon>Saccharomycotina</taxon>
        <taxon>Dipodascomycetes</taxon>
        <taxon>Dipodascales</taxon>
        <taxon>Trichomonascaceae</taxon>
        <taxon>Trichomonascus</taxon>
        <taxon>Trichomonascus ciferrii complex</taxon>
    </lineage>
</organism>
<evidence type="ECO:0000259" key="7">
    <source>
        <dbReference type="Pfam" id="PF04389"/>
    </source>
</evidence>
<keyword evidence="6" id="KW-0645">Protease</keyword>
<accession>A0A642V7N1</accession>
<evidence type="ECO:0000256" key="5">
    <source>
        <dbReference type="ARBA" id="ARBA00022833"/>
    </source>
</evidence>
<dbReference type="PANTHER" id="PTHR43808">
    <property type="entry name" value="ACETYLORNITHINE DEACETYLASE"/>
    <property type="match status" value="1"/>
</dbReference>
<feature type="domain" description="Peptidase M20 dimerisation" evidence="8">
    <location>
        <begin position="201"/>
        <end position="287"/>
    </location>
</feature>